<feature type="transmembrane region" description="Helical" evidence="1">
    <location>
        <begin position="163"/>
        <end position="183"/>
    </location>
</feature>
<protein>
    <submittedName>
        <fullName evidence="3">Uncharacterized protein</fullName>
    </submittedName>
</protein>
<evidence type="ECO:0000256" key="2">
    <source>
        <dbReference type="SAM" id="SignalP"/>
    </source>
</evidence>
<reference evidence="3" key="1">
    <citation type="submission" date="2022-06" db="EMBL/GenBank/DDBJ databases">
        <title>Genome Sequence of Candolleomyces eurysporus.</title>
        <authorList>
            <person name="Buettner E."/>
        </authorList>
    </citation>
    <scope>NUCLEOTIDE SEQUENCE</scope>
    <source>
        <strain evidence="3">VTCC 930004</strain>
    </source>
</reference>
<accession>A0A9W8J647</accession>
<dbReference type="EMBL" id="JANBPK010001200">
    <property type="protein sequence ID" value="KAJ2924918.1"/>
    <property type="molecule type" value="Genomic_DNA"/>
</dbReference>
<keyword evidence="1" id="KW-0472">Membrane</keyword>
<keyword evidence="2" id="KW-0732">Signal</keyword>
<comment type="caution">
    <text evidence="3">The sequence shown here is derived from an EMBL/GenBank/DDBJ whole genome shotgun (WGS) entry which is preliminary data.</text>
</comment>
<feature type="chain" id="PRO_5040788175" evidence="2">
    <location>
        <begin position="19"/>
        <end position="185"/>
    </location>
</feature>
<dbReference type="OrthoDB" id="2575973at2759"/>
<feature type="non-terminal residue" evidence="3">
    <location>
        <position position="1"/>
    </location>
</feature>
<evidence type="ECO:0000313" key="4">
    <source>
        <dbReference type="Proteomes" id="UP001140091"/>
    </source>
</evidence>
<feature type="signal peptide" evidence="2">
    <location>
        <begin position="1"/>
        <end position="18"/>
    </location>
</feature>
<sequence length="185" mass="19359">MIFSRVVATLFAFGTISALASPAPAVVQKREDVSDVLAVIDTLQSTTGGILPQIDNLVNTDTATESNLTPLIQQLTAAFETSAVSLEGLQGRVDENSGGTKDEVAERTAAVYTDVTRSLDNLKTKTPQFWPLVPQFGLDAALLQVLLGLDILLAGVVQLVGALLRVVGALLTGLGFTLITALLGL</sequence>
<proteinExistence type="predicted"/>
<keyword evidence="1" id="KW-0812">Transmembrane</keyword>
<organism evidence="3 4">
    <name type="scientific">Candolleomyces eurysporus</name>
    <dbReference type="NCBI Taxonomy" id="2828524"/>
    <lineage>
        <taxon>Eukaryota</taxon>
        <taxon>Fungi</taxon>
        <taxon>Dikarya</taxon>
        <taxon>Basidiomycota</taxon>
        <taxon>Agaricomycotina</taxon>
        <taxon>Agaricomycetes</taxon>
        <taxon>Agaricomycetidae</taxon>
        <taxon>Agaricales</taxon>
        <taxon>Agaricineae</taxon>
        <taxon>Psathyrellaceae</taxon>
        <taxon>Candolleomyces</taxon>
    </lineage>
</organism>
<dbReference type="AlphaFoldDB" id="A0A9W8J647"/>
<feature type="transmembrane region" description="Helical" evidence="1">
    <location>
        <begin position="136"/>
        <end position="156"/>
    </location>
</feature>
<keyword evidence="1" id="KW-1133">Transmembrane helix</keyword>
<evidence type="ECO:0000256" key="1">
    <source>
        <dbReference type="SAM" id="Phobius"/>
    </source>
</evidence>
<gene>
    <name evidence="3" type="ORF">H1R20_g12165</name>
</gene>
<evidence type="ECO:0000313" key="3">
    <source>
        <dbReference type="EMBL" id="KAJ2924918.1"/>
    </source>
</evidence>
<dbReference type="Proteomes" id="UP001140091">
    <property type="component" value="Unassembled WGS sequence"/>
</dbReference>
<keyword evidence="4" id="KW-1185">Reference proteome</keyword>
<name>A0A9W8J647_9AGAR</name>